<comment type="catalytic activity">
    <reaction evidence="8">
        <text>fluoride(in) = fluoride(out)</text>
        <dbReference type="Rhea" id="RHEA:76159"/>
        <dbReference type="ChEBI" id="CHEBI:17051"/>
    </reaction>
    <physiologicalReaction direction="left-to-right" evidence="8">
        <dbReference type="Rhea" id="RHEA:76160"/>
    </physiologicalReaction>
</comment>
<feature type="transmembrane region" description="Helical" evidence="10">
    <location>
        <begin position="23"/>
        <end position="42"/>
    </location>
</feature>
<keyword evidence="10" id="KW-0479">Metal-binding</keyword>
<dbReference type="GO" id="GO:0140114">
    <property type="term" value="P:cellular detoxification of fluoride"/>
    <property type="evidence" value="ECO:0007669"/>
    <property type="project" value="UniProtKB-UniRule"/>
</dbReference>
<dbReference type="GO" id="GO:0062054">
    <property type="term" value="F:fluoride channel activity"/>
    <property type="evidence" value="ECO:0007669"/>
    <property type="project" value="UniProtKB-UniRule"/>
</dbReference>
<evidence type="ECO:0000256" key="9">
    <source>
        <dbReference type="ARBA" id="ARBA00049940"/>
    </source>
</evidence>
<feature type="transmembrane region" description="Helical" evidence="10">
    <location>
        <begin position="88"/>
        <end position="108"/>
    </location>
</feature>
<keyword evidence="5 10" id="KW-0472">Membrane</keyword>
<feature type="binding site" evidence="10">
    <location>
        <position position="99"/>
    </location>
    <ligand>
        <name>Na(+)</name>
        <dbReference type="ChEBI" id="CHEBI:29101"/>
        <note>structural</note>
    </ligand>
</feature>
<evidence type="ECO:0000313" key="11">
    <source>
        <dbReference type="EMBL" id="NYJ05350.1"/>
    </source>
</evidence>
<comment type="function">
    <text evidence="9 10">Fluoride-specific ion channel. Important for reducing fluoride concentration in the cell, thus reducing its toxicity.</text>
</comment>
<keyword evidence="12" id="KW-1185">Reference proteome</keyword>
<organism evidence="11 12">
    <name type="scientific">Petropleomorpha daqingensis</name>
    <dbReference type="NCBI Taxonomy" id="2026353"/>
    <lineage>
        <taxon>Bacteria</taxon>
        <taxon>Bacillati</taxon>
        <taxon>Actinomycetota</taxon>
        <taxon>Actinomycetes</taxon>
        <taxon>Geodermatophilales</taxon>
        <taxon>Geodermatophilaceae</taxon>
        <taxon>Petropleomorpha</taxon>
    </lineage>
</organism>
<keyword evidence="3 10" id="KW-0812">Transmembrane</keyword>
<dbReference type="AlphaFoldDB" id="A0A853CBR2"/>
<evidence type="ECO:0000256" key="7">
    <source>
        <dbReference type="ARBA" id="ARBA00035120"/>
    </source>
</evidence>
<comment type="activity regulation">
    <text evidence="10">Na(+) is not transported, but it plays an essential structural role and its presence is essential for fluoride channel function.</text>
</comment>
<evidence type="ECO:0000256" key="2">
    <source>
        <dbReference type="ARBA" id="ARBA00022475"/>
    </source>
</evidence>
<accession>A0A853CBR2</accession>
<dbReference type="RefSeq" id="WP_179715957.1">
    <property type="nucleotide sequence ID" value="NZ_JACBZT010000001.1"/>
</dbReference>
<dbReference type="HAMAP" id="MF_00454">
    <property type="entry name" value="FluC"/>
    <property type="match status" value="1"/>
</dbReference>
<feature type="transmembrane region" description="Helical" evidence="10">
    <location>
        <begin position="54"/>
        <end position="76"/>
    </location>
</feature>
<evidence type="ECO:0000256" key="10">
    <source>
        <dbReference type="HAMAP-Rule" id="MF_00454"/>
    </source>
</evidence>
<sequence>MAVDPDVDLHVPAQRRTRALDPAVLAVIALGGVAGTEARFALERAFPAGDGAWPVTTFGINVVGSFLLGALMVLLTELLTSPHRLLRPFLGVGVLGGFTTFSTAMVEVPELMRADRPGLALLYLVGSAVCALLAAALGVVVARAVGGRRRRDRR</sequence>
<evidence type="ECO:0000256" key="8">
    <source>
        <dbReference type="ARBA" id="ARBA00035585"/>
    </source>
</evidence>
<proteinExistence type="inferred from homology"/>
<dbReference type="PANTHER" id="PTHR28259:SF1">
    <property type="entry name" value="FLUORIDE EXPORT PROTEIN 1-RELATED"/>
    <property type="match status" value="1"/>
</dbReference>
<dbReference type="Proteomes" id="UP000541969">
    <property type="component" value="Unassembled WGS sequence"/>
</dbReference>
<evidence type="ECO:0000256" key="3">
    <source>
        <dbReference type="ARBA" id="ARBA00022692"/>
    </source>
</evidence>
<feature type="transmembrane region" description="Helical" evidence="10">
    <location>
        <begin position="120"/>
        <end position="145"/>
    </location>
</feature>
<reference evidence="11 12" key="1">
    <citation type="submission" date="2020-07" db="EMBL/GenBank/DDBJ databases">
        <title>Sequencing the genomes of 1000 actinobacteria strains.</title>
        <authorList>
            <person name="Klenk H.-P."/>
        </authorList>
    </citation>
    <scope>NUCLEOTIDE SEQUENCE [LARGE SCALE GENOMIC DNA]</scope>
    <source>
        <strain evidence="11 12">DSM 104001</strain>
    </source>
</reference>
<dbReference type="InterPro" id="IPR003691">
    <property type="entry name" value="FluC"/>
</dbReference>
<keyword evidence="4 10" id="KW-1133">Transmembrane helix</keyword>
<gene>
    <name evidence="10" type="primary">fluC</name>
    <name evidence="10" type="synonym">crcB</name>
    <name evidence="11" type="ORF">GGQ55_001628</name>
</gene>
<feature type="binding site" evidence="10">
    <location>
        <position position="96"/>
    </location>
    <ligand>
        <name>Na(+)</name>
        <dbReference type="ChEBI" id="CHEBI:29101"/>
        <note>structural</note>
    </ligand>
</feature>
<evidence type="ECO:0000256" key="5">
    <source>
        <dbReference type="ARBA" id="ARBA00023136"/>
    </source>
</evidence>
<keyword evidence="10" id="KW-0406">Ion transport</keyword>
<dbReference type="GO" id="GO:0005886">
    <property type="term" value="C:plasma membrane"/>
    <property type="evidence" value="ECO:0007669"/>
    <property type="project" value="UniProtKB-SubCell"/>
</dbReference>
<evidence type="ECO:0000256" key="1">
    <source>
        <dbReference type="ARBA" id="ARBA00004651"/>
    </source>
</evidence>
<dbReference type="Pfam" id="PF02537">
    <property type="entry name" value="CRCB"/>
    <property type="match status" value="1"/>
</dbReference>
<keyword evidence="10" id="KW-0813">Transport</keyword>
<evidence type="ECO:0000256" key="6">
    <source>
        <dbReference type="ARBA" id="ARBA00023303"/>
    </source>
</evidence>
<dbReference type="EMBL" id="JACBZT010000001">
    <property type="protein sequence ID" value="NYJ05350.1"/>
    <property type="molecule type" value="Genomic_DNA"/>
</dbReference>
<protein>
    <recommendedName>
        <fullName evidence="10">Fluoride-specific ion channel FluC</fullName>
    </recommendedName>
</protein>
<keyword evidence="6 10" id="KW-0407">Ion channel</keyword>
<evidence type="ECO:0000313" key="12">
    <source>
        <dbReference type="Proteomes" id="UP000541969"/>
    </source>
</evidence>
<comment type="subcellular location">
    <subcellularLocation>
        <location evidence="1 10">Cell membrane</location>
        <topology evidence="1 10">Multi-pass membrane protein</topology>
    </subcellularLocation>
</comment>
<comment type="caution">
    <text evidence="11">The sequence shown here is derived from an EMBL/GenBank/DDBJ whole genome shotgun (WGS) entry which is preliminary data.</text>
</comment>
<dbReference type="PANTHER" id="PTHR28259">
    <property type="entry name" value="FLUORIDE EXPORT PROTEIN 1-RELATED"/>
    <property type="match status" value="1"/>
</dbReference>
<name>A0A853CBR2_9ACTN</name>
<evidence type="ECO:0000256" key="4">
    <source>
        <dbReference type="ARBA" id="ARBA00022989"/>
    </source>
</evidence>
<comment type="similarity">
    <text evidence="7 10">Belongs to the fluoride channel Fluc/FEX (TC 1.A.43) family.</text>
</comment>
<keyword evidence="10" id="KW-0915">Sodium</keyword>
<keyword evidence="2 10" id="KW-1003">Cell membrane</keyword>
<dbReference type="GO" id="GO:0046872">
    <property type="term" value="F:metal ion binding"/>
    <property type="evidence" value="ECO:0007669"/>
    <property type="project" value="UniProtKB-KW"/>
</dbReference>